<evidence type="ECO:0000313" key="7">
    <source>
        <dbReference type="Proteomes" id="UP000244722"/>
    </source>
</evidence>
<feature type="compositionally biased region" description="Low complexity" evidence="4">
    <location>
        <begin position="316"/>
        <end position="332"/>
    </location>
</feature>
<dbReference type="PANTHER" id="PTHR21661">
    <property type="entry name" value="EPOXIDE HYDROLASE 1-RELATED"/>
    <property type="match status" value="1"/>
</dbReference>
<gene>
    <name evidence="6" type="ORF">B9Z19DRAFT_1080159</name>
</gene>
<evidence type="ECO:0000256" key="1">
    <source>
        <dbReference type="ARBA" id="ARBA00010088"/>
    </source>
</evidence>
<comment type="similarity">
    <text evidence="1">Belongs to the peptidase S33 family.</text>
</comment>
<accession>A0A2T6ZXI4</accession>
<evidence type="ECO:0000256" key="4">
    <source>
        <dbReference type="SAM" id="MobiDB-lite"/>
    </source>
</evidence>
<dbReference type="AlphaFoldDB" id="A0A2T6ZXI4"/>
<evidence type="ECO:0000313" key="6">
    <source>
        <dbReference type="EMBL" id="PUU80164.1"/>
    </source>
</evidence>
<evidence type="ECO:0000259" key="5">
    <source>
        <dbReference type="Pfam" id="PF00561"/>
    </source>
</evidence>
<feature type="active site" description="Nucleophile" evidence="3">
    <location>
        <position position="78"/>
    </location>
</feature>
<dbReference type="EMBL" id="NESQ01000072">
    <property type="protein sequence ID" value="PUU80164.1"/>
    <property type="molecule type" value="Genomic_DNA"/>
</dbReference>
<protein>
    <submittedName>
        <fullName evidence="6">Alpha/Beta hydrolase protein</fullName>
    </submittedName>
</protein>
<proteinExistence type="inferred from homology"/>
<name>A0A2T6ZXI4_TUBBO</name>
<feature type="active site" description="Proton donor" evidence="3">
    <location>
        <position position="218"/>
    </location>
</feature>
<dbReference type="OrthoDB" id="7130006at2759"/>
<sequence>MVHGWPGSFWEFSKMIGPLANPPDTSMPAFNVVVPSLPGYAFSDGPKKPGFGAKKMAEALNRLMKKLGYELYVAQGGDWGYLICRYLAFQYPQSVRAIHVNYLNVKPPTLSSHPIKYLKLSLAMASNGKFPGAYTLQEVTGLKRTRKFYTEETGYSNIHGTKPMTLAYGLTDSPVGLLAWMREKMHSWTDNYPWTNDEVLTWFMLYWTPGPHQGTRLYKEASREIEEGTSKWSSVPMGFSSFPKEIIVLPSDWANMLHPLKFYRKHSSGGHFASWERPEELTSDVRDFFKEIVGKDKVLQSHIQQQHSVTGSNGTARADASMSAPAAAANGV</sequence>
<dbReference type="GO" id="GO:0097176">
    <property type="term" value="P:epoxide metabolic process"/>
    <property type="evidence" value="ECO:0007669"/>
    <property type="project" value="TreeGrafter"/>
</dbReference>
<organism evidence="6 7">
    <name type="scientific">Tuber borchii</name>
    <name type="common">White truffle</name>
    <dbReference type="NCBI Taxonomy" id="42251"/>
    <lineage>
        <taxon>Eukaryota</taxon>
        <taxon>Fungi</taxon>
        <taxon>Dikarya</taxon>
        <taxon>Ascomycota</taxon>
        <taxon>Pezizomycotina</taxon>
        <taxon>Pezizomycetes</taxon>
        <taxon>Pezizales</taxon>
        <taxon>Tuberaceae</taxon>
        <taxon>Tuber</taxon>
    </lineage>
</organism>
<dbReference type="PANTHER" id="PTHR21661:SF35">
    <property type="entry name" value="EPOXIDE HYDROLASE"/>
    <property type="match status" value="1"/>
</dbReference>
<keyword evidence="2 6" id="KW-0378">Hydrolase</keyword>
<dbReference type="InterPro" id="IPR016292">
    <property type="entry name" value="Epoxide_hydrolase"/>
</dbReference>
<dbReference type="Pfam" id="PF00561">
    <property type="entry name" value="Abhydrolase_1"/>
    <property type="match status" value="1"/>
</dbReference>
<dbReference type="InterPro" id="IPR029058">
    <property type="entry name" value="AB_hydrolase_fold"/>
</dbReference>
<reference evidence="6 7" key="1">
    <citation type="submission" date="2017-04" db="EMBL/GenBank/DDBJ databases">
        <title>Draft genome sequence of Tuber borchii Vittad., a whitish edible truffle.</title>
        <authorList>
            <consortium name="DOE Joint Genome Institute"/>
            <person name="Murat C."/>
            <person name="Kuo A."/>
            <person name="Barry K.W."/>
            <person name="Clum A."/>
            <person name="Dockter R.B."/>
            <person name="Fauchery L."/>
            <person name="Iotti M."/>
            <person name="Kohler A."/>
            <person name="Labutti K."/>
            <person name="Lindquist E.A."/>
            <person name="Lipzen A."/>
            <person name="Ohm R.A."/>
            <person name="Wang M."/>
            <person name="Grigoriev I.V."/>
            <person name="Zambonelli A."/>
            <person name="Martin F.M."/>
        </authorList>
    </citation>
    <scope>NUCLEOTIDE SEQUENCE [LARGE SCALE GENOMIC DNA]</scope>
    <source>
        <strain evidence="6 7">Tbo3840</strain>
    </source>
</reference>
<dbReference type="STRING" id="42251.A0A2T6ZXI4"/>
<feature type="domain" description="AB hydrolase-1" evidence="5">
    <location>
        <begin position="1"/>
        <end position="99"/>
    </location>
</feature>
<evidence type="ECO:0000256" key="2">
    <source>
        <dbReference type="ARBA" id="ARBA00022801"/>
    </source>
</evidence>
<comment type="caution">
    <text evidence="6">The sequence shown here is derived from an EMBL/GenBank/DDBJ whole genome shotgun (WGS) entry which is preliminary data.</text>
</comment>
<dbReference type="InterPro" id="IPR000639">
    <property type="entry name" value="Epox_hydrolase-like"/>
</dbReference>
<dbReference type="GO" id="GO:0004301">
    <property type="term" value="F:epoxide hydrolase activity"/>
    <property type="evidence" value="ECO:0007669"/>
    <property type="project" value="TreeGrafter"/>
</dbReference>
<feature type="active site" description="Proton acceptor" evidence="3">
    <location>
        <position position="271"/>
    </location>
</feature>
<evidence type="ECO:0000256" key="3">
    <source>
        <dbReference type="PIRSR" id="PIRSR001112-1"/>
    </source>
</evidence>
<dbReference type="InterPro" id="IPR000073">
    <property type="entry name" value="AB_hydrolase_1"/>
</dbReference>
<feature type="region of interest" description="Disordered" evidence="4">
    <location>
        <begin position="303"/>
        <end position="332"/>
    </location>
</feature>
<dbReference type="PRINTS" id="PR00412">
    <property type="entry name" value="EPOXHYDRLASE"/>
</dbReference>
<dbReference type="PIRSF" id="PIRSF001112">
    <property type="entry name" value="Epoxide_hydrolase"/>
    <property type="match status" value="1"/>
</dbReference>
<dbReference type="SUPFAM" id="SSF53474">
    <property type="entry name" value="alpha/beta-Hydrolases"/>
    <property type="match status" value="1"/>
</dbReference>
<dbReference type="Gene3D" id="3.40.50.1820">
    <property type="entry name" value="alpha/beta hydrolase"/>
    <property type="match status" value="1"/>
</dbReference>
<feature type="compositionally biased region" description="Polar residues" evidence="4">
    <location>
        <begin position="303"/>
        <end position="315"/>
    </location>
</feature>
<dbReference type="Proteomes" id="UP000244722">
    <property type="component" value="Unassembled WGS sequence"/>
</dbReference>
<keyword evidence="7" id="KW-1185">Reference proteome</keyword>